<dbReference type="EMBL" id="NHYD01001970">
    <property type="protein sequence ID" value="PPQ88999.1"/>
    <property type="molecule type" value="Genomic_DNA"/>
</dbReference>
<proteinExistence type="predicted"/>
<gene>
    <name evidence="2" type="ORF">CVT25_005098</name>
</gene>
<feature type="transmembrane region" description="Helical" evidence="1">
    <location>
        <begin position="69"/>
        <end position="87"/>
    </location>
</feature>
<evidence type="ECO:0000256" key="1">
    <source>
        <dbReference type="SAM" id="Phobius"/>
    </source>
</evidence>
<evidence type="ECO:0000313" key="2">
    <source>
        <dbReference type="EMBL" id="PPQ88999.1"/>
    </source>
</evidence>
<protein>
    <submittedName>
        <fullName evidence="2">Uncharacterized protein</fullName>
    </submittedName>
</protein>
<name>A0A409XDY3_PSICY</name>
<dbReference type="InParanoid" id="A0A409XDY3"/>
<accession>A0A409XDY3</accession>
<keyword evidence="1" id="KW-0812">Transmembrane</keyword>
<evidence type="ECO:0000313" key="3">
    <source>
        <dbReference type="Proteomes" id="UP000283269"/>
    </source>
</evidence>
<organism evidence="2 3">
    <name type="scientific">Psilocybe cyanescens</name>
    <dbReference type="NCBI Taxonomy" id="93625"/>
    <lineage>
        <taxon>Eukaryota</taxon>
        <taxon>Fungi</taxon>
        <taxon>Dikarya</taxon>
        <taxon>Basidiomycota</taxon>
        <taxon>Agaricomycotina</taxon>
        <taxon>Agaricomycetes</taxon>
        <taxon>Agaricomycetidae</taxon>
        <taxon>Agaricales</taxon>
        <taxon>Agaricineae</taxon>
        <taxon>Strophariaceae</taxon>
        <taxon>Psilocybe</taxon>
    </lineage>
</organism>
<keyword evidence="1" id="KW-0472">Membrane</keyword>
<dbReference type="Proteomes" id="UP000283269">
    <property type="component" value="Unassembled WGS sequence"/>
</dbReference>
<keyword evidence="1" id="KW-1133">Transmembrane helix</keyword>
<keyword evidence="3" id="KW-1185">Reference proteome</keyword>
<reference evidence="2 3" key="1">
    <citation type="journal article" date="2018" name="Evol. Lett.">
        <title>Horizontal gene cluster transfer increased hallucinogenic mushroom diversity.</title>
        <authorList>
            <person name="Reynolds H.T."/>
            <person name="Vijayakumar V."/>
            <person name="Gluck-Thaler E."/>
            <person name="Korotkin H.B."/>
            <person name="Matheny P.B."/>
            <person name="Slot J.C."/>
        </authorList>
    </citation>
    <scope>NUCLEOTIDE SEQUENCE [LARGE SCALE GENOMIC DNA]</scope>
    <source>
        <strain evidence="2 3">2631</strain>
    </source>
</reference>
<sequence length="319" mass="33897">MDVMPGESTIFNSSVLPSTASARAVTEKNRNFRKGRELVSNSALRNQKQVGHHPSTSANVYTKPVMKPIIPSALVLVFFMLASVYALPQISATCTNLFCRPDKPVCPVGQAATGSDGCWGCCAPVLAPECEELCLEEKPICPAGQMSLGTVGCWGCLTVQAEPQANWRPCPKICHQTKPMCHPGEAATGGPGCWGCCQPKPLICTLACFPFKPQCGSGQIAVQSGECWTVSTILFLASFAASVQAIPQGTVRPCPAICHLTEPRCPPGEAATGGRGCWGCCQPVRPQICTLECSPVRHDCAPGWTAQKHGSCWSCCRDN</sequence>
<dbReference type="AlphaFoldDB" id="A0A409XDY3"/>
<dbReference type="OrthoDB" id="3019007at2759"/>
<comment type="caution">
    <text evidence="2">The sequence shown here is derived from an EMBL/GenBank/DDBJ whole genome shotgun (WGS) entry which is preliminary data.</text>
</comment>